<evidence type="ECO:0000313" key="4">
    <source>
        <dbReference type="Proteomes" id="UP001140217"/>
    </source>
</evidence>
<dbReference type="AlphaFoldDB" id="A0A9W8HHC9"/>
<protein>
    <submittedName>
        <fullName evidence="3">Uncharacterized protein</fullName>
    </submittedName>
</protein>
<keyword evidence="2" id="KW-0732">Signal</keyword>
<organism evidence="3 4">
    <name type="scientific">Coemansia javaensis</name>
    <dbReference type="NCBI Taxonomy" id="2761396"/>
    <lineage>
        <taxon>Eukaryota</taxon>
        <taxon>Fungi</taxon>
        <taxon>Fungi incertae sedis</taxon>
        <taxon>Zoopagomycota</taxon>
        <taxon>Kickxellomycotina</taxon>
        <taxon>Kickxellomycetes</taxon>
        <taxon>Kickxellales</taxon>
        <taxon>Kickxellaceae</taxon>
        <taxon>Coemansia</taxon>
    </lineage>
</organism>
<feature type="region of interest" description="Disordered" evidence="1">
    <location>
        <begin position="21"/>
        <end position="50"/>
    </location>
</feature>
<feature type="compositionally biased region" description="Pro residues" evidence="1">
    <location>
        <begin position="33"/>
        <end position="43"/>
    </location>
</feature>
<comment type="caution">
    <text evidence="3">The sequence shown here is derived from an EMBL/GenBank/DDBJ whole genome shotgun (WGS) entry which is preliminary data.</text>
</comment>
<feature type="signal peptide" evidence="2">
    <location>
        <begin position="1"/>
        <end position="17"/>
    </location>
</feature>
<reference evidence="3" key="1">
    <citation type="submission" date="2022-07" db="EMBL/GenBank/DDBJ databases">
        <title>Phylogenomic reconstructions and comparative analyses of Kickxellomycotina fungi.</title>
        <authorList>
            <person name="Reynolds N.K."/>
            <person name="Stajich J.E."/>
            <person name="Barry K."/>
            <person name="Grigoriev I.V."/>
            <person name="Crous P."/>
            <person name="Smith M.E."/>
        </authorList>
    </citation>
    <scope>NUCLEOTIDE SEQUENCE</scope>
    <source>
        <strain evidence="3">NBRC 105414</strain>
    </source>
</reference>
<evidence type="ECO:0000313" key="3">
    <source>
        <dbReference type="EMBL" id="KAJ2782021.1"/>
    </source>
</evidence>
<evidence type="ECO:0000256" key="2">
    <source>
        <dbReference type="SAM" id="SignalP"/>
    </source>
</evidence>
<proteinExistence type="predicted"/>
<feature type="chain" id="PRO_5040756887" evidence="2">
    <location>
        <begin position="18"/>
        <end position="343"/>
    </location>
</feature>
<evidence type="ECO:0000256" key="1">
    <source>
        <dbReference type="SAM" id="MobiDB-lite"/>
    </source>
</evidence>
<sequence length="343" mass="35057">MKPAVALYALALVAAGAMDMPQRPSKTAASPATPLPTPTPTPTPAAGGSMGGMPFMGGMANVSSMLQDASAFIQSIVDGVASFNSQAASQITAAESQLASGVSSVASVLQTNSIVNAVLLPFTDFSAFDAGVRSEAAKLGSRIDADVEYAEQQLESFSSSAGRAIGSAATDASRLFNSVYSFAQKGVDVMLSSPLLTAATLINPVVFAAAMAFAADPVKLLTDYPAWEAEVNSRQSVVSANFGSVYTFVSTGLPQAENAALGILSELAKFGNNVMSVRIQRLEQGRADVTARDALRSAAYYQLQTGYAPHTEAGSVQYVPVPTPAAETATAAAADSAQVGHAA</sequence>
<dbReference type="OrthoDB" id="5554874at2759"/>
<accession>A0A9W8HHC9</accession>
<dbReference type="Proteomes" id="UP001140217">
    <property type="component" value="Unassembled WGS sequence"/>
</dbReference>
<gene>
    <name evidence="3" type="ORF">H4R18_002526</name>
</gene>
<keyword evidence="4" id="KW-1185">Reference proteome</keyword>
<dbReference type="EMBL" id="JANBUL010000085">
    <property type="protein sequence ID" value="KAJ2782021.1"/>
    <property type="molecule type" value="Genomic_DNA"/>
</dbReference>
<name>A0A9W8HHC9_9FUNG</name>